<evidence type="ECO:0000313" key="4">
    <source>
        <dbReference type="Proteomes" id="UP000249061"/>
    </source>
</evidence>
<evidence type="ECO:0000313" key="3">
    <source>
        <dbReference type="EMBL" id="PZR12026.1"/>
    </source>
</evidence>
<sequence>MAPVLPALSFLVFNAATLSATSLPGAGRAETLLTLDTPTAIHFSAKSASGTSCEFIDRVRGPFARSGLVGGANCELDLLLDAGQYKVRVESPAKARGAVTLAATPFTEVNSGALRLDPGSAVNTRLKPGQQATYWLSMKEAGAPMVRISGRNAGEVVLWRNGEWVENAQPLHSTFSPRPGQPLHEWWFDTRLEAGDYKLVVYGRNPTTVADGSVDDSLTVETGFRGGPVERTVNFTLPASGVFAVRVQPDSLAGVVTVADKLVSPVTLQAIQNNVRAPRDSCVVDGSRSSPMCSVTMAGSAGELTVFLVRGPPGTRGTLEWAEWRTDPSRPSWGGYFGPLSTSMNVSVKKGRYVVGINDVPYDSDASPLGCLLERLDGNGDVVSLAGSSVPAFAPGERLKFDFNSSGYESVWFELKEGSTLKRVFSSSRYRIQTKSDTKSTCEIFRIGSNSRLERISESSDKPCNQLVQLSPGLYQVSLQGGISGIESLSIAADGDGEVKPLTVKGTCLLPNVTMEEGRYRLNLNRGGNVSARGVQLTSLPVSGKEVVRLRLDARQSISLPVQDAGGTLVRSAGGVAFGCAMEKGTAVTRAGECELPGGADTLKLANTSDVPVALTLARPGTLESFTSPVTYSPTLIPMPRIALDAPTWFDFARQQTQSAAFEVEQPGLYNVTTVGLLSTSCSLRTPTIAAVAQNASGGRGRNCLIQTYLQKGRYLLSATTTGQSMGRGALTLSRRNARELAGITGEGEQFFRVDANELVQQKLNVKSAGRYSLATTSQGSSLQCRFDDPEGWPLVPVPSACDGVRELKAGTYLWTQLPLTVESMRRTQLRKEREAVTLTGNKPHKVEAFTWYTAELGSDGKDEFTFSLEGETQLDVVLTAGMQGRVFVLEKDKAPRAVEVIAPMETTAPTGEEESSEGESEYQEEREYSEDESGEASENTTSPVVVAQAREAPPPPSGVKLTLPPGQYKLVTEHARGDVGVTYQLHLGSATLLPGMTRTLPAPTLVPLFVPRDGTLRLRTEGQVDVRCRVLDERKRAVLEGSENGSDWNCAIAEPITRGHYTLVIESETQQPGETTVSVALPTVEDKGTFTDGVKLTLGASVISFAVPVAEKDAVQELAVRAQGKTPISCALENERGAVVHRLSRVTDCTMLVRPQLSKFRVRAWTTDGSVPVATSLRTRVITNGSAGTLAADAAVAVSVAHAGRYKTSGSMFCITGNETGLMRWCGPEVSLEAGGTIFSAAGNKAQPLSLDENLGAADGKSFSLPIDRQPFIQVLKPGGASLVLMAARVQHGERAAPSCGFDGSGTVRERRDASCFAVSRLGGEATSRLWAPTDFPIDTTVTRRAVTPPSNSEPLSIGRARVALSSVGRFAFPKQVRARVELTLAGDAWAVLLGDDGAALDMCAPTGDLRRCTLTNQGGSVVVVSNESFVDVTTLALEGTAATVKFSGLYEATPRAPGTVRLSVAPNDTERAVAVEGALRCTVALEDGTRIASCRARIPAKSGAELVVEHTNEPLRAMVHAPGRDKWARLGIELPLVPGASLASSTAVPLQSGRIDRTLVLEKEAVVRVASESGVCGLFRGNELLSVDGLDAGCELVRVLSPGTYRLLVRPFAGHVQPGSLRWSADPVTQLSEGVGAEDRLAPGEVRLYRFDTTNKGKVGLGVRAKSELLECAVYDDAYQLVGEGCHQYLSLTKGRYLLTVRNPPRDGAAPIALNPVLLGLSGENNDVPEDYLRGLFERAGVNR</sequence>
<feature type="chain" id="PRO_5016088459" evidence="2">
    <location>
        <begin position="21"/>
        <end position="1746"/>
    </location>
</feature>
<dbReference type="EMBL" id="QFQP01000013">
    <property type="protein sequence ID" value="PZR12026.1"/>
    <property type="molecule type" value="Genomic_DNA"/>
</dbReference>
<feature type="region of interest" description="Disordered" evidence="1">
    <location>
        <begin position="900"/>
        <end position="943"/>
    </location>
</feature>
<dbReference type="Proteomes" id="UP000249061">
    <property type="component" value="Unassembled WGS sequence"/>
</dbReference>
<name>A0A2W5THE2_9BACT</name>
<evidence type="ECO:0000256" key="2">
    <source>
        <dbReference type="SAM" id="SignalP"/>
    </source>
</evidence>
<gene>
    <name evidence="3" type="ORF">DI536_17045</name>
</gene>
<feature type="compositionally biased region" description="Acidic residues" evidence="1">
    <location>
        <begin position="912"/>
        <end position="936"/>
    </location>
</feature>
<keyword evidence="2" id="KW-0732">Signal</keyword>
<protein>
    <submittedName>
        <fullName evidence="3">Uncharacterized protein</fullName>
    </submittedName>
</protein>
<comment type="caution">
    <text evidence="3">The sequence shown here is derived from an EMBL/GenBank/DDBJ whole genome shotgun (WGS) entry which is preliminary data.</text>
</comment>
<reference evidence="3 4" key="1">
    <citation type="submission" date="2017-08" db="EMBL/GenBank/DDBJ databases">
        <title>Infants hospitalized years apart are colonized by the same room-sourced microbial strains.</title>
        <authorList>
            <person name="Brooks B."/>
            <person name="Olm M.R."/>
            <person name="Firek B.A."/>
            <person name="Baker R."/>
            <person name="Thomas B.C."/>
            <person name="Morowitz M.J."/>
            <person name="Banfield J.F."/>
        </authorList>
    </citation>
    <scope>NUCLEOTIDE SEQUENCE [LARGE SCALE GENOMIC DNA]</scope>
    <source>
        <strain evidence="3">S2_003_000_R2_14</strain>
    </source>
</reference>
<proteinExistence type="predicted"/>
<accession>A0A2W5THE2</accession>
<organism evidence="3 4">
    <name type="scientific">Archangium gephyra</name>
    <dbReference type="NCBI Taxonomy" id="48"/>
    <lineage>
        <taxon>Bacteria</taxon>
        <taxon>Pseudomonadati</taxon>
        <taxon>Myxococcota</taxon>
        <taxon>Myxococcia</taxon>
        <taxon>Myxococcales</taxon>
        <taxon>Cystobacterineae</taxon>
        <taxon>Archangiaceae</taxon>
        <taxon>Archangium</taxon>
    </lineage>
</organism>
<evidence type="ECO:0000256" key="1">
    <source>
        <dbReference type="SAM" id="MobiDB-lite"/>
    </source>
</evidence>
<feature type="signal peptide" evidence="2">
    <location>
        <begin position="1"/>
        <end position="20"/>
    </location>
</feature>